<reference evidence="17 18" key="1">
    <citation type="submission" date="2024-09" db="EMBL/GenBank/DDBJ databases">
        <authorList>
            <person name="Sun Q."/>
            <person name="Mori K."/>
        </authorList>
    </citation>
    <scope>NUCLEOTIDE SEQUENCE [LARGE SCALE GENOMIC DNA]</scope>
    <source>
        <strain evidence="17 18">JCM 12520</strain>
    </source>
</reference>
<evidence type="ECO:0000256" key="6">
    <source>
        <dbReference type="ARBA" id="ARBA00022679"/>
    </source>
</evidence>
<comment type="subcellular location">
    <subcellularLocation>
        <location evidence="2">Cell membrane</location>
        <topology evidence="2">Multi-pass membrane protein</topology>
    </subcellularLocation>
</comment>
<dbReference type="Pfam" id="PF06580">
    <property type="entry name" value="His_kinase"/>
    <property type="match status" value="1"/>
</dbReference>
<evidence type="ECO:0000256" key="14">
    <source>
        <dbReference type="SAM" id="Phobius"/>
    </source>
</evidence>
<evidence type="ECO:0000256" key="5">
    <source>
        <dbReference type="ARBA" id="ARBA00022553"/>
    </source>
</evidence>
<organism evidence="17 18">
    <name type="scientific">Paenibacillus hodogayensis</name>
    <dbReference type="NCBI Taxonomy" id="279208"/>
    <lineage>
        <taxon>Bacteria</taxon>
        <taxon>Bacillati</taxon>
        <taxon>Bacillota</taxon>
        <taxon>Bacilli</taxon>
        <taxon>Bacillales</taxon>
        <taxon>Paenibacillaceae</taxon>
        <taxon>Paenibacillus</taxon>
    </lineage>
</organism>
<feature type="domain" description="Histidine kinase" evidence="15">
    <location>
        <begin position="472"/>
        <end position="576"/>
    </location>
</feature>
<keyword evidence="6 17" id="KW-0808">Transferase</keyword>
<evidence type="ECO:0000256" key="8">
    <source>
        <dbReference type="ARBA" id="ARBA00022741"/>
    </source>
</evidence>
<dbReference type="Proteomes" id="UP001589619">
    <property type="component" value="Unassembled WGS sequence"/>
</dbReference>
<evidence type="ECO:0000256" key="2">
    <source>
        <dbReference type="ARBA" id="ARBA00004651"/>
    </source>
</evidence>
<dbReference type="EMBL" id="JBHMAG010000003">
    <property type="protein sequence ID" value="MFB9750579.1"/>
    <property type="molecule type" value="Genomic_DNA"/>
</dbReference>
<evidence type="ECO:0000256" key="7">
    <source>
        <dbReference type="ARBA" id="ARBA00022692"/>
    </source>
</evidence>
<gene>
    <name evidence="17" type="ORF">ACFFNY_03255</name>
</gene>
<dbReference type="PROSITE" id="PS50109">
    <property type="entry name" value="HIS_KIN"/>
    <property type="match status" value="1"/>
</dbReference>
<comment type="catalytic activity">
    <reaction evidence="1">
        <text>ATP + protein L-histidine = ADP + protein N-phospho-L-histidine.</text>
        <dbReference type="EC" id="2.7.13.3"/>
    </reaction>
</comment>
<feature type="transmembrane region" description="Helical" evidence="14">
    <location>
        <begin position="20"/>
        <end position="45"/>
    </location>
</feature>
<dbReference type="InterPro" id="IPR050640">
    <property type="entry name" value="Bact_2-comp_sensor_kinase"/>
</dbReference>
<dbReference type="Gene3D" id="6.10.340.10">
    <property type="match status" value="1"/>
</dbReference>
<comment type="caution">
    <text evidence="17">The sequence shown here is derived from an EMBL/GenBank/DDBJ whole genome shotgun (WGS) entry which is preliminary data.</text>
</comment>
<evidence type="ECO:0000256" key="1">
    <source>
        <dbReference type="ARBA" id="ARBA00000085"/>
    </source>
</evidence>
<dbReference type="InterPro" id="IPR036890">
    <property type="entry name" value="HATPase_C_sf"/>
</dbReference>
<evidence type="ECO:0000313" key="17">
    <source>
        <dbReference type="EMBL" id="MFB9750579.1"/>
    </source>
</evidence>
<dbReference type="PROSITE" id="PS50885">
    <property type="entry name" value="HAMP"/>
    <property type="match status" value="1"/>
</dbReference>
<dbReference type="RefSeq" id="WP_344906764.1">
    <property type="nucleotide sequence ID" value="NZ_BAAAYO010000005.1"/>
</dbReference>
<evidence type="ECO:0000256" key="12">
    <source>
        <dbReference type="ARBA" id="ARBA00023012"/>
    </source>
</evidence>
<dbReference type="GO" id="GO:0004673">
    <property type="term" value="F:protein histidine kinase activity"/>
    <property type="evidence" value="ECO:0007669"/>
    <property type="project" value="UniProtKB-EC"/>
</dbReference>
<dbReference type="PANTHER" id="PTHR34220">
    <property type="entry name" value="SENSOR HISTIDINE KINASE YPDA"/>
    <property type="match status" value="1"/>
</dbReference>
<accession>A0ABV5VQP3</accession>
<dbReference type="InterPro" id="IPR003660">
    <property type="entry name" value="HAMP_dom"/>
</dbReference>
<dbReference type="PANTHER" id="PTHR34220:SF11">
    <property type="entry name" value="SENSOR PROTEIN KINASE HPTS"/>
    <property type="match status" value="1"/>
</dbReference>
<dbReference type="Pfam" id="PF02518">
    <property type="entry name" value="HATPase_c"/>
    <property type="match status" value="1"/>
</dbReference>
<evidence type="ECO:0000259" key="15">
    <source>
        <dbReference type="PROSITE" id="PS50109"/>
    </source>
</evidence>
<dbReference type="EC" id="2.7.13.3" evidence="3"/>
<dbReference type="SUPFAM" id="SSF55874">
    <property type="entry name" value="ATPase domain of HSP90 chaperone/DNA topoisomerase II/histidine kinase"/>
    <property type="match status" value="1"/>
</dbReference>
<dbReference type="PRINTS" id="PR00344">
    <property type="entry name" value="BCTRLSENSOR"/>
</dbReference>
<keyword evidence="4" id="KW-1003">Cell membrane</keyword>
<keyword evidence="10" id="KW-0067">ATP-binding</keyword>
<evidence type="ECO:0000256" key="9">
    <source>
        <dbReference type="ARBA" id="ARBA00022777"/>
    </source>
</evidence>
<evidence type="ECO:0000256" key="11">
    <source>
        <dbReference type="ARBA" id="ARBA00022989"/>
    </source>
</evidence>
<evidence type="ECO:0000259" key="16">
    <source>
        <dbReference type="PROSITE" id="PS50885"/>
    </source>
</evidence>
<keyword evidence="12" id="KW-0902">Two-component regulatory system</keyword>
<keyword evidence="18" id="KW-1185">Reference proteome</keyword>
<evidence type="ECO:0000313" key="18">
    <source>
        <dbReference type="Proteomes" id="UP001589619"/>
    </source>
</evidence>
<dbReference type="InterPro" id="IPR005467">
    <property type="entry name" value="His_kinase_dom"/>
</dbReference>
<dbReference type="InterPro" id="IPR003594">
    <property type="entry name" value="HATPase_dom"/>
</dbReference>
<evidence type="ECO:0000256" key="10">
    <source>
        <dbReference type="ARBA" id="ARBA00022840"/>
    </source>
</evidence>
<feature type="domain" description="HAMP" evidence="16">
    <location>
        <begin position="311"/>
        <end position="363"/>
    </location>
</feature>
<dbReference type="InterPro" id="IPR010559">
    <property type="entry name" value="Sig_transdc_His_kin_internal"/>
</dbReference>
<feature type="transmembrane region" description="Helical" evidence="14">
    <location>
        <begin position="291"/>
        <end position="310"/>
    </location>
</feature>
<keyword evidence="8" id="KW-0547">Nucleotide-binding</keyword>
<keyword evidence="13 14" id="KW-0472">Membrane</keyword>
<keyword evidence="11 14" id="KW-1133">Transmembrane helix</keyword>
<evidence type="ECO:0000256" key="13">
    <source>
        <dbReference type="ARBA" id="ARBA00023136"/>
    </source>
</evidence>
<evidence type="ECO:0000256" key="4">
    <source>
        <dbReference type="ARBA" id="ARBA00022475"/>
    </source>
</evidence>
<sequence length="587" mass="67507">MQSNMPTFPNRSGLLYTLRSRVIVVLLLNSLVPLILIGGISYFSFVSILEHKIQNSIQNNLKKATFSLENELNSLNHVSMQLSFEQGIGKDLEQYQSYMDVYDKYNLELAIQNYIDLITYTNPNLGLTYYYFSDNKQTAFKKKKIRPEFNPDKLPILTSFSGIRYNGLHKTMDPSSNSLVLSVDRRIFLPGYDNLHVYVETNLQLADGILSGDPSGMNAAHVMVDDQNRIVYSENDRDFSIGSTFSSLDKPFLENQNSYIFTETTEQGWKMAIIIPKADYNREINAWFGQYAFIVVLSLTVALILAWVLWRTVYRPLSGINKEIRSLENSDFHSPLKYPRIAEFDYLLDRFQHMRGRIWDLLVEKERNEKMKAQLEVEKLLFQINPHFLHNTLDTIRWLARLNGQDEIDRLISTLNKLLNYNMGKEGTATIRQEINALRDYVALQQARYDFQFDVHIQTDDELMEVEIPRFILQPLVENALYHGIGDDGRIEVKVASDSSRRIIIEVHDNGVGMQEEEIRQLFDAGLTERGKVGMGIGIQYVSRIINVQYDGKARLAICSEPGKGTSMVLYIPLQEKTADAENTYCG</sequence>
<dbReference type="Gene3D" id="3.30.565.10">
    <property type="entry name" value="Histidine kinase-like ATPase, C-terminal domain"/>
    <property type="match status" value="1"/>
</dbReference>
<dbReference type="InterPro" id="IPR004358">
    <property type="entry name" value="Sig_transdc_His_kin-like_C"/>
</dbReference>
<evidence type="ECO:0000256" key="3">
    <source>
        <dbReference type="ARBA" id="ARBA00012438"/>
    </source>
</evidence>
<dbReference type="SMART" id="SM00387">
    <property type="entry name" value="HATPase_c"/>
    <property type="match status" value="1"/>
</dbReference>
<keyword evidence="9 17" id="KW-0418">Kinase</keyword>
<name>A0ABV5VQP3_9BACL</name>
<proteinExistence type="predicted"/>
<keyword evidence="5" id="KW-0597">Phosphoprotein</keyword>
<protein>
    <recommendedName>
        <fullName evidence="3">histidine kinase</fullName>
        <ecNumber evidence="3">2.7.13.3</ecNumber>
    </recommendedName>
</protein>
<keyword evidence="7 14" id="KW-0812">Transmembrane</keyword>